<evidence type="ECO:0000256" key="7">
    <source>
        <dbReference type="ARBA" id="ARBA00022824"/>
    </source>
</evidence>
<dbReference type="SUPFAM" id="SSF48264">
    <property type="entry name" value="Cytochrome P450"/>
    <property type="match status" value="1"/>
</dbReference>
<evidence type="ECO:0000256" key="3">
    <source>
        <dbReference type="ARBA" id="ARBA00004586"/>
    </source>
</evidence>
<evidence type="ECO:0000256" key="4">
    <source>
        <dbReference type="ARBA" id="ARBA00010617"/>
    </source>
</evidence>
<name>A0A8C6YI35_NAJNA</name>
<comment type="subcellular location">
    <subcellularLocation>
        <location evidence="3">Endoplasmic reticulum membrane</location>
    </subcellularLocation>
    <subcellularLocation>
        <location evidence="2">Microsome membrane</location>
    </subcellularLocation>
</comment>
<evidence type="ECO:0000256" key="10">
    <source>
        <dbReference type="ARBA" id="ARBA00023004"/>
    </source>
</evidence>
<dbReference type="InterPro" id="IPR017972">
    <property type="entry name" value="Cyt_P450_CS"/>
</dbReference>
<evidence type="ECO:0000256" key="6">
    <source>
        <dbReference type="ARBA" id="ARBA00022723"/>
    </source>
</evidence>
<dbReference type="InterPro" id="IPR036396">
    <property type="entry name" value="Cyt_P450_sf"/>
</dbReference>
<evidence type="ECO:0000256" key="12">
    <source>
        <dbReference type="ARBA" id="ARBA00023136"/>
    </source>
</evidence>
<keyword evidence="17" id="KW-1185">Reference proteome</keyword>
<feature type="binding site" description="axial binding residue" evidence="13">
    <location>
        <position position="425"/>
    </location>
    <ligand>
        <name>heme</name>
        <dbReference type="ChEBI" id="CHEBI:30413"/>
    </ligand>
    <ligandPart>
        <name>Fe</name>
        <dbReference type="ChEBI" id="CHEBI:18248"/>
    </ligandPart>
</feature>
<dbReference type="GO" id="GO:0008392">
    <property type="term" value="F:arachidonate epoxygenase activity"/>
    <property type="evidence" value="ECO:0007669"/>
    <property type="project" value="TreeGrafter"/>
</dbReference>
<dbReference type="GO" id="GO:0005789">
    <property type="term" value="C:endoplasmic reticulum membrane"/>
    <property type="evidence" value="ECO:0007669"/>
    <property type="project" value="UniProtKB-SubCell"/>
</dbReference>
<dbReference type="PRINTS" id="PR00463">
    <property type="entry name" value="EP450I"/>
</dbReference>
<dbReference type="AlphaFoldDB" id="A0A8C6YI35"/>
<evidence type="ECO:0000256" key="14">
    <source>
        <dbReference type="RuleBase" id="RU000461"/>
    </source>
</evidence>
<keyword evidence="12" id="KW-0472">Membrane</keyword>
<accession>A0A8C6YI35</accession>
<keyword evidence="15" id="KW-0732">Signal</keyword>
<dbReference type="PANTHER" id="PTHR24300:SF389">
    <property type="entry name" value="CYTOCHROME P450 2C20"/>
    <property type="match status" value="1"/>
</dbReference>
<keyword evidence="6 13" id="KW-0479">Metal-binding</keyword>
<comment type="similarity">
    <text evidence="4 14">Belongs to the cytochrome P450 family.</text>
</comment>
<evidence type="ECO:0000256" key="1">
    <source>
        <dbReference type="ARBA" id="ARBA00001971"/>
    </source>
</evidence>
<dbReference type="PRINTS" id="PR00385">
    <property type="entry name" value="P450"/>
</dbReference>
<dbReference type="PRINTS" id="PR01684">
    <property type="entry name" value="EP450ICYP2A"/>
</dbReference>
<dbReference type="PANTHER" id="PTHR24300">
    <property type="entry name" value="CYTOCHROME P450 508A4-RELATED"/>
    <property type="match status" value="1"/>
</dbReference>
<dbReference type="PROSITE" id="PS00086">
    <property type="entry name" value="CYTOCHROME_P450"/>
    <property type="match status" value="1"/>
</dbReference>
<dbReference type="Ensembl" id="ENSNNAT00000029347.1">
    <property type="protein sequence ID" value="ENSNNAP00000028017.1"/>
    <property type="gene ID" value="ENSNNAG00000018077.1"/>
</dbReference>
<evidence type="ECO:0000256" key="5">
    <source>
        <dbReference type="ARBA" id="ARBA00022617"/>
    </source>
</evidence>
<dbReference type="InterPro" id="IPR001128">
    <property type="entry name" value="Cyt_P450"/>
</dbReference>
<reference evidence="16" key="1">
    <citation type="submission" date="2025-08" db="UniProtKB">
        <authorList>
            <consortium name="Ensembl"/>
        </authorList>
    </citation>
    <scope>IDENTIFICATION</scope>
</reference>
<keyword evidence="5 13" id="KW-0349">Heme</keyword>
<keyword evidence="10 13" id="KW-0408">Iron</keyword>
<evidence type="ECO:0000313" key="16">
    <source>
        <dbReference type="Ensembl" id="ENSNNAP00000028017.1"/>
    </source>
</evidence>
<protein>
    <submittedName>
        <fullName evidence="16">Uncharacterized protein</fullName>
    </submittedName>
</protein>
<dbReference type="InterPro" id="IPR002401">
    <property type="entry name" value="Cyt_P450_E_grp-I"/>
</dbReference>
<evidence type="ECO:0000256" key="9">
    <source>
        <dbReference type="ARBA" id="ARBA00023002"/>
    </source>
</evidence>
<comment type="cofactor">
    <cofactor evidence="1 13">
        <name>heme</name>
        <dbReference type="ChEBI" id="CHEBI:30413"/>
    </cofactor>
</comment>
<evidence type="ECO:0000313" key="17">
    <source>
        <dbReference type="Proteomes" id="UP000694559"/>
    </source>
</evidence>
<keyword evidence="8" id="KW-0492">Microsome</keyword>
<dbReference type="GO" id="GO:0006805">
    <property type="term" value="P:xenobiotic metabolic process"/>
    <property type="evidence" value="ECO:0007669"/>
    <property type="project" value="TreeGrafter"/>
</dbReference>
<dbReference type="GO" id="GO:0016712">
    <property type="term" value="F:oxidoreductase activity, acting on paired donors, with incorporation or reduction of molecular oxygen, reduced flavin or flavoprotein as one donor, and incorporation of one atom of oxygen"/>
    <property type="evidence" value="ECO:0007669"/>
    <property type="project" value="InterPro"/>
</dbReference>
<dbReference type="Gene3D" id="1.10.630.10">
    <property type="entry name" value="Cytochrome P450"/>
    <property type="match status" value="1"/>
</dbReference>
<dbReference type="GO" id="GO:0020037">
    <property type="term" value="F:heme binding"/>
    <property type="evidence" value="ECO:0007669"/>
    <property type="project" value="InterPro"/>
</dbReference>
<keyword evidence="7" id="KW-0256">Endoplasmic reticulum</keyword>
<reference evidence="16" key="2">
    <citation type="submission" date="2025-09" db="UniProtKB">
        <authorList>
            <consortium name="Ensembl"/>
        </authorList>
    </citation>
    <scope>IDENTIFICATION</scope>
</reference>
<dbReference type="Proteomes" id="UP000694559">
    <property type="component" value="Unplaced"/>
</dbReference>
<evidence type="ECO:0000256" key="2">
    <source>
        <dbReference type="ARBA" id="ARBA00004524"/>
    </source>
</evidence>
<feature type="signal peptide" evidence="15">
    <location>
        <begin position="1"/>
        <end position="21"/>
    </location>
</feature>
<dbReference type="FunFam" id="1.10.630.10:FF:000004">
    <property type="entry name" value="cytochrome P450 2D15 isoform X1"/>
    <property type="match status" value="1"/>
</dbReference>
<dbReference type="InterPro" id="IPR050182">
    <property type="entry name" value="Cytochrome_P450_fam2"/>
</dbReference>
<evidence type="ECO:0000256" key="8">
    <source>
        <dbReference type="ARBA" id="ARBA00022848"/>
    </source>
</evidence>
<evidence type="ECO:0000256" key="11">
    <source>
        <dbReference type="ARBA" id="ARBA00023033"/>
    </source>
</evidence>
<keyword evidence="9 14" id="KW-0560">Oxidoreductase</keyword>
<sequence>MELTWTGVLLLLGILIILFSAFQMHQKKGQLPPGPTPWPILGSLFQRDVLPLYKHYQKLAVKYGPVFTVWNGSKPMVALCGYDVVKEALVDHSEEFGGRIQMPAHNRLFKNKGLTTTDEKKWRELRRFTLSTLRDFGMGKKRMSERVQEEALCLVEEIATTKGQPFDPRRIFASAVSNVICAVVFGNRFDYKDETFIENQKIIESQLRQGLVYNTFPKLVEFLPGPHRSIFADVENVCDYIREKVDLHKKTLDPQNPRDYIDCFLLRLEKEQNSSEGIYTHEDPFIAGTITTSHALLCSLLAMAKLPHIQAKVQQEIDEVVGTNRTPSMEDRLKMPFTNAVIHEVQRYQKGSLETFPRATTCETKFHGYTIPKHMAIVPIFSSVHFDPLHWETPEKFNPNHFLDENGQFKKKDAFMPFSAGKRACPGEALARMELFLFFSALLQNFTFSLVGDTKDSDGSCPFFFAY</sequence>
<organism evidence="16 17">
    <name type="scientific">Naja naja</name>
    <name type="common">Indian cobra</name>
    <dbReference type="NCBI Taxonomy" id="35670"/>
    <lineage>
        <taxon>Eukaryota</taxon>
        <taxon>Metazoa</taxon>
        <taxon>Chordata</taxon>
        <taxon>Craniata</taxon>
        <taxon>Vertebrata</taxon>
        <taxon>Euteleostomi</taxon>
        <taxon>Lepidosauria</taxon>
        <taxon>Squamata</taxon>
        <taxon>Bifurcata</taxon>
        <taxon>Unidentata</taxon>
        <taxon>Episquamata</taxon>
        <taxon>Toxicofera</taxon>
        <taxon>Serpentes</taxon>
        <taxon>Colubroidea</taxon>
        <taxon>Elapidae</taxon>
        <taxon>Elapinae</taxon>
        <taxon>Naja</taxon>
    </lineage>
</organism>
<keyword evidence="11 14" id="KW-0503">Monooxygenase</keyword>
<evidence type="ECO:0000256" key="13">
    <source>
        <dbReference type="PIRSR" id="PIRSR602401-1"/>
    </source>
</evidence>
<dbReference type="GO" id="GO:0019373">
    <property type="term" value="P:epoxygenase P450 pathway"/>
    <property type="evidence" value="ECO:0007669"/>
    <property type="project" value="TreeGrafter"/>
</dbReference>
<proteinExistence type="inferred from homology"/>
<dbReference type="InterPro" id="IPR008067">
    <property type="entry name" value="Cyt_P450_E_grp-I_CYP2A-like"/>
</dbReference>
<feature type="chain" id="PRO_5034314030" evidence="15">
    <location>
        <begin position="22"/>
        <end position="467"/>
    </location>
</feature>
<evidence type="ECO:0000256" key="15">
    <source>
        <dbReference type="SAM" id="SignalP"/>
    </source>
</evidence>
<dbReference type="GO" id="GO:0005506">
    <property type="term" value="F:iron ion binding"/>
    <property type="evidence" value="ECO:0007669"/>
    <property type="project" value="InterPro"/>
</dbReference>
<dbReference type="GeneTree" id="ENSGT00940000165584"/>
<dbReference type="Pfam" id="PF00067">
    <property type="entry name" value="p450"/>
    <property type="match status" value="1"/>
</dbReference>